<feature type="signal peptide" evidence="8">
    <location>
        <begin position="1"/>
        <end position="30"/>
    </location>
</feature>
<keyword evidence="5" id="KW-0547">Nucleotide-binding</keyword>
<evidence type="ECO:0000259" key="9">
    <source>
        <dbReference type="PROSITE" id="PS51455"/>
    </source>
</evidence>
<dbReference type="InterPro" id="IPR027484">
    <property type="entry name" value="PInositol-4-P-5-kinase_N"/>
</dbReference>
<dbReference type="OMA" id="CCKTERQ"/>
<feature type="compositionally biased region" description="Acidic residues" evidence="6">
    <location>
        <begin position="597"/>
        <end position="606"/>
    </location>
</feature>
<dbReference type="InterPro" id="IPR023610">
    <property type="entry name" value="PInositol-4/5-P-5/4-kinase"/>
</dbReference>
<feature type="compositionally biased region" description="Basic and acidic residues" evidence="6">
    <location>
        <begin position="733"/>
        <end position="752"/>
    </location>
</feature>
<accession>L8GLK3</accession>
<keyword evidence="4 7" id="KW-0472">Membrane</keyword>
<feature type="transmembrane region" description="Helical" evidence="7">
    <location>
        <begin position="313"/>
        <end position="333"/>
    </location>
</feature>
<feature type="compositionally biased region" description="Low complexity" evidence="6">
    <location>
        <begin position="574"/>
        <end position="587"/>
    </location>
</feature>
<dbReference type="Gene3D" id="3.30.800.10">
    <property type="entry name" value="Phosphatidylinositol Phosphate Kinase II Beta"/>
    <property type="match status" value="1"/>
</dbReference>
<organism evidence="10 11">
    <name type="scientific">Acanthamoeba castellanii (strain ATCC 30010 / Neff)</name>
    <dbReference type="NCBI Taxonomy" id="1257118"/>
    <lineage>
        <taxon>Eukaryota</taxon>
        <taxon>Amoebozoa</taxon>
        <taxon>Discosea</taxon>
        <taxon>Longamoebia</taxon>
        <taxon>Centramoebida</taxon>
        <taxon>Acanthamoebidae</taxon>
        <taxon>Acanthamoeba</taxon>
    </lineage>
</organism>
<keyword evidence="5" id="KW-0067">ATP-binding</keyword>
<keyword evidence="2 7" id="KW-0812">Transmembrane</keyword>
<dbReference type="STRING" id="1257118.L8GLK3"/>
<keyword evidence="8" id="KW-0732">Signal</keyword>
<name>L8GLK3_ACACF</name>
<dbReference type="Pfam" id="PF01504">
    <property type="entry name" value="PIP5K"/>
    <property type="match status" value="1"/>
</dbReference>
<sequence length="855" mass="95945">MQAAERWMSTRGSFLDLVSRLLLASQLARASVAALRVSESCLDDIISRAVAGANDIERQALSLGVLSLMASHAPRLRERLVLALAEIKEIQLAAYLAGCGNVTDRSDEWLVAALALHPGGLEKIQGCSLSYQLTDVWVDEGLLKHADTLVSLTNLTVPYNTTMTHVTRLTRLRELSIIRAHDQQLAAFAQLTSNAGVMAKLELYRVEGSLAFLSLVGSFLIILSAMFVKELRQHPTNLVLLLSICDFMFALKFAITSILPNSISYQDITAYCIGQAVWAQFWGMASISWNGIISLNLMANLRKPFLDTSKWGTYYHLWVWVLSGVTTILLVVLNMEVRDILELKYENTRTMKEYRFVDYCPYVFQKLRAQAGITPEAYMASIQPELFLKSLSNQKFSEGRSGSFFCFSPDKCFIIKTIPESEAKLLNKILPAYYQYIGNNPDSRLMRFYGLHAIKMHYGDQVFVIVMSNAFRTHRKIHERYDLKGSWVRREVGKDFRDNPGKVLGMDIDLKAMGRKVRLTNEQRTAMVQQITDDATFMCSLGIMDYSILLGIHFVDRAAEGTTAAIEGVAASGAADATDGGAGASSTPQRLLKNGDESESESEGEGDDRRPLLVGGRRAEDLEAGPSTVESTLDGVLSLERENYIPLHIRPSVSEIEKQRRNQKKMDKKKMKKSGRSRRRRERGSTTNNASHSSPPLPSSDHSINLAASSPEDYVDDAEQDKSGSHTPLRARRTSDDDEVKKEKKKKEKIEDAYADESDYSTDSYDSEDEFSDDVEGRLFRDEGFLSVDGKEIYYLCIIDILQLYDLNKKAERFWKVRVMHKDFHGVSVQPPPRYRDRFVACAFDLVTSPDATAS</sequence>
<dbReference type="Proteomes" id="UP000011083">
    <property type="component" value="Unassembled WGS sequence"/>
</dbReference>
<feature type="compositionally biased region" description="Basic and acidic residues" evidence="6">
    <location>
        <begin position="607"/>
        <end position="621"/>
    </location>
</feature>
<evidence type="ECO:0000256" key="7">
    <source>
        <dbReference type="SAM" id="Phobius"/>
    </source>
</evidence>
<dbReference type="AlphaFoldDB" id="L8GLK3"/>
<feature type="transmembrane region" description="Helical" evidence="7">
    <location>
        <begin position="279"/>
        <end position="301"/>
    </location>
</feature>
<dbReference type="PRINTS" id="PR02001">
    <property type="entry name" value="GCR1CAMPR"/>
</dbReference>
<dbReference type="InterPro" id="IPR002498">
    <property type="entry name" value="PInositol-4-P-4/5-kinase_core"/>
</dbReference>
<dbReference type="GO" id="GO:0046854">
    <property type="term" value="P:phosphatidylinositol phosphate biosynthetic process"/>
    <property type="evidence" value="ECO:0007669"/>
    <property type="project" value="TreeGrafter"/>
</dbReference>
<evidence type="ECO:0000256" key="6">
    <source>
        <dbReference type="SAM" id="MobiDB-lite"/>
    </source>
</evidence>
<feature type="chain" id="PRO_5003990188" evidence="8">
    <location>
        <begin position="31"/>
        <end position="855"/>
    </location>
</feature>
<evidence type="ECO:0000256" key="4">
    <source>
        <dbReference type="ARBA" id="ARBA00023136"/>
    </source>
</evidence>
<feature type="region of interest" description="Disordered" evidence="6">
    <location>
        <begin position="654"/>
        <end position="768"/>
    </location>
</feature>
<dbReference type="PROSITE" id="PS51455">
    <property type="entry name" value="PIPK"/>
    <property type="match status" value="1"/>
</dbReference>
<dbReference type="OrthoDB" id="2129491at2759"/>
<dbReference type="InterPro" id="IPR022343">
    <property type="entry name" value="GCR1-cAMP_receptor"/>
</dbReference>
<feature type="region of interest" description="Disordered" evidence="6">
    <location>
        <begin position="574"/>
        <end position="630"/>
    </location>
</feature>
<feature type="compositionally biased region" description="Acidic residues" evidence="6">
    <location>
        <begin position="753"/>
        <end position="768"/>
    </location>
</feature>
<dbReference type="VEuPathDB" id="AmoebaDB:ACA1_120810"/>
<proteinExistence type="predicted"/>
<dbReference type="GO" id="GO:0005524">
    <property type="term" value="F:ATP binding"/>
    <property type="evidence" value="ECO:0007669"/>
    <property type="project" value="UniProtKB-UniRule"/>
</dbReference>
<feature type="compositionally biased region" description="Low complexity" evidence="6">
    <location>
        <begin position="691"/>
        <end position="703"/>
    </location>
</feature>
<reference evidence="10 11" key="1">
    <citation type="journal article" date="2013" name="Genome Biol.">
        <title>Genome of Acanthamoeba castellanii highlights extensive lateral gene transfer and early evolution of tyrosine kinase signaling.</title>
        <authorList>
            <person name="Clarke M."/>
            <person name="Lohan A.J."/>
            <person name="Liu B."/>
            <person name="Lagkouvardos I."/>
            <person name="Roy S."/>
            <person name="Zafar N."/>
            <person name="Bertelli C."/>
            <person name="Schilde C."/>
            <person name="Kianianmomeni A."/>
            <person name="Burglin T.R."/>
            <person name="Frech C."/>
            <person name="Turcotte B."/>
            <person name="Kopec K.O."/>
            <person name="Synnott J.M."/>
            <person name="Choo C."/>
            <person name="Paponov I."/>
            <person name="Finkler A."/>
            <person name="Soon Heng Tan C."/>
            <person name="Hutchins A.P."/>
            <person name="Weinmeier T."/>
            <person name="Rattei T."/>
            <person name="Chu J.S."/>
            <person name="Gimenez G."/>
            <person name="Irimia M."/>
            <person name="Rigden D.J."/>
            <person name="Fitzpatrick D.A."/>
            <person name="Lorenzo-Morales J."/>
            <person name="Bateman A."/>
            <person name="Chiu C.H."/>
            <person name="Tang P."/>
            <person name="Hegemann P."/>
            <person name="Fromm H."/>
            <person name="Raoult D."/>
            <person name="Greub G."/>
            <person name="Miranda-Saavedra D."/>
            <person name="Chen N."/>
            <person name="Nash P."/>
            <person name="Ginger M.L."/>
            <person name="Horn M."/>
            <person name="Schaap P."/>
            <person name="Caler L."/>
            <person name="Loftus B."/>
        </authorList>
    </citation>
    <scope>NUCLEOTIDE SEQUENCE [LARGE SCALE GENOMIC DNA]</scope>
    <source>
        <strain evidence="10 11">Neff</strain>
    </source>
</reference>
<dbReference type="PANTHER" id="PTHR23086:SF124">
    <property type="entry name" value="G-PROTEIN-COUPLED RECEPTOR FAMILY PROTEIN"/>
    <property type="match status" value="1"/>
</dbReference>
<dbReference type="GO" id="GO:0005886">
    <property type="term" value="C:plasma membrane"/>
    <property type="evidence" value="ECO:0007669"/>
    <property type="project" value="TreeGrafter"/>
</dbReference>
<feature type="domain" description="PIPK" evidence="9">
    <location>
        <begin position="293"/>
        <end position="847"/>
    </location>
</feature>
<protein>
    <submittedName>
        <fullName evidence="10">Phosphatidylinositol-4-phosphate 5-Kinase</fullName>
    </submittedName>
</protein>
<dbReference type="KEGG" id="acan:ACA1_120810"/>
<evidence type="ECO:0000313" key="11">
    <source>
        <dbReference type="Proteomes" id="UP000011083"/>
    </source>
</evidence>
<gene>
    <name evidence="10" type="ORF">ACA1_120810</name>
</gene>
<dbReference type="Gene3D" id="3.30.810.10">
    <property type="entry name" value="2-Layer Sandwich"/>
    <property type="match status" value="2"/>
</dbReference>
<feature type="transmembrane region" description="Helical" evidence="7">
    <location>
        <begin position="240"/>
        <end position="259"/>
    </location>
</feature>
<evidence type="ECO:0000256" key="1">
    <source>
        <dbReference type="ARBA" id="ARBA00004141"/>
    </source>
</evidence>
<evidence type="ECO:0000256" key="5">
    <source>
        <dbReference type="PROSITE-ProRule" id="PRU00781"/>
    </source>
</evidence>
<evidence type="ECO:0000256" key="2">
    <source>
        <dbReference type="ARBA" id="ARBA00022692"/>
    </source>
</evidence>
<dbReference type="EMBL" id="KB008084">
    <property type="protein sequence ID" value="ELR13714.1"/>
    <property type="molecule type" value="Genomic_DNA"/>
</dbReference>
<keyword evidence="5" id="KW-0808">Transferase</keyword>
<keyword evidence="5 10" id="KW-0418">Kinase</keyword>
<evidence type="ECO:0000313" key="10">
    <source>
        <dbReference type="EMBL" id="ELR13714.1"/>
    </source>
</evidence>
<keyword evidence="11" id="KW-1185">Reference proteome</keyword>
<dbReference type="SMART" id="SM00330">
    <property type="entry name" value="PIPKc"/>
    <property type="match status" value="1"/>
</dbReference>
<dbReference type="GeneID" id="14914272"/>
<feature type="compositionally biased region" description="Basic residues" evidence="6">
    <location>
        <begin position="661"/>
        <end position="682"/>
    </location>
</feature>
<dbReference type="CDD" id="cd00139">
    <property type="entry name" value="PIPKc"/>
    <property type="match status" value="1"/>
</dbReference>
<keyword evidence="3 7" id="KW-1133">Transmembrane helix</keyword>
<comment type="subcellular location">
    <subcellularLocation>
        <location evidence="1">Membrane</location>
        <topology evidence="1">Multi-pass membrane protein</topology>
    </subcellularLocation>
</comment>
<dbReference type="SUPFAM" id="SSF56104">
    <property type="entry name" value="SAICAR synthase-like"/>
    <property type="match status" value="2"/>
</dbReference>
<dbReference type="RefSeq" id="XP_004335727.1">
    <property type="nucleotide sequence ID" value="XM_004335679.1"/>
</dbReference>
<dbReference type="PANTHER" id="PTHR23086">
    <property type="entry name" value="PHOSPHATIDYLINOSITOL-4-PHOSPHATE 5-KINASE"/>
    <property type="match status" value="1"/>
</dbReference>
<evidence type="ECO:0000256" key="8">
    <source>
        <dbReference type="SAM" id="SignalP"/>
    </source>
</evidence>
<feature type="transmembrane region" description="Helical" evidence="7">
    <location>
        <begin position="210"/>
        <end position="228"/>
    </location>
</feature>
<dbReference type="InterPro" id="IPR027483">
    <property type="entry name" value="PInositol-4-P-4/5-kinase_C_sf"/>
</dbReference>
<evidence type="ECO:0000256" key="3">
    <source>
        <dbReference type="ARBA" id="ARBA00022989"/>
    </source>
</evidence>
<dbReference type="GO" id="GO:0016308">
    <property type="term" value="F:1-phosphatidylinositol-4-phosphate 5-kinase activity"/>
    <property type="evidence" value="ECO:0007669"/>
    <property type="project" value="TreeGrafter"/>
</dbReference>